<keyword evidence="5" id="KW-1185">Reference proteome</keyword>
<dbReference type="PANTHER" id="PTHR11630:SF48">
    <property type="entry name" value="DNA HELICASE MCM9"/>
    <property type="match status" value="1"/>
</dbReference>
<protein>
    <recommendedName>
        <fullName evidence="3">MCM C-terminal AAA(+) ATPase domain-containing protein</fullName>
    </recommendedName>
</protein>
<organism evidence="4 5">
    <name type="scientific">Paramecium sonneborni</name>
    <dbReference type="NCBI Taxonomy" id="65129"/>
    <lineage>
        <taxon>Eukaryota</taxon>
        <taxon>Sar</taxon>
        <taxon>Alveolata</taxon>
        <taxon>Ciliophora</taxon>
        <taxon>Intramacronucleata</taxon>
        <taxon>Oligohymenophorea</taxon>
        <taxon>Peniculida</taxon>
        <taxon>Parameciidae</taxon>
        <taxon>Paramecium</taxon>
    </lineage>
</organism>
<dbReference type="OrthoDB" id="271325at2759"/>
<sequence>MLKGEFINSCNSVNDVIQRWKIIKQEPQITLWIDYKNLRLQLQVQLLQNIDDDQMNFDFQHRNQVIIQFISQFYNQWQVKLGTLLSLNECRAIANNGIPVKGDSHLLLIGESDTGKSSIIRNANIISEKGLGTTQAGLTQSFIKEGSDWIIEAGQYCIGEFNLLNQQSQQALELQTISSNKAGSSMQFY</sequence>
<keyword evidence="2" id="KW-0067">ATP-binding</keyword>
<reference evidence="4" key="1">
    <citation type="submission" date="2021-01" db="EMBL/GenBank/DDBJ databases">
        <authorList>
            <consortium name="Genoscope - CEA"/>
            <person name="William W."/>
        </authorList>
    </citation>
    <scope>NUCLEOTIDE SEQUENCE</scope>
</reference>
<dbReference type="InterPro" id="IPR001208">
    <property type="entry name" value="MCM_dom"/>
</dbReference>
<dbReference type="EMBL" id="CAJJDN010000236">
    <property type="protein sequence ID" value="CAD8129640.1"/>
    <property type="molecule type" value="Genomic_DNA"/>
</dbReference>
<dbReference type="GO" id="GO:0042555">
    <property type="term" value="C:MCM complex"/>
    <property type="evidence" value="ECO:0007669"/>
    <property type="project" value="TreeGrafter"/>
</dbReference>
<gene>
    <name evidence="4" type="ORF">PSON_ATCC_30995.1.T2360004</name>
</gene>
<evidence type="ECO:0000313" key="5">
    <source>
        <dbReference type="Proteomes" id="UP000692954"/>
    </source>
</evidence>
<proteinExistence type="predicted"/>
<dbReference type="InterPro" id="IPR031327">
    <property type="entry name" value="MCM"/>
</dbReference>
<dbReference type="GO" id="GO:0017116">
    <property type="term" value="F:single-stranded DNA helicase activity"/>
    <property type="evidence" value="ECO:0007669"/>
    <property type="project" value="TreeGrafter"/>
</dbReference>
<comment type="caution">
    <text evidence="4">The sequence shown here is derived from an EMBL/GenBank/DDBJ whole genome shotgun (WGS) entry which is preliminary data.</text>
</comment>
<dbReference type="GO" id="GO:0016787">
    <property type="term" value="F:hydrolase activity"/>
    <property type="evidence" value="ECO:0007669"/>
    <property type="project" value="UniProtKB-KW"/>
</dbReference>
<dbReference type="PANTHER" id="PTHR11630">
    <property type="entry name" value="DNA REPLICATION LICENSING FACTOR MCM FAMILY MEMBER"/>
    <property type="match status" value="1"/>
</dbReference>
<accession>A0A8S1RQT1</accession>
<dbReference type="GO" id="GO:0000724">
    <property type="term" value="P:double-strand break repair via homologous recombination"/>
    <property type="evidence" value="ECO:0007669"/>
    <property type="project" value="TreeGrafter"/>
</dbReference>
<dbReference type="GO" id="GO:0003697">
    <property type="term" value="F:single-stranded DNA binding"/>
    <property type="evidence" value="ECO:0007669"/>
    <property type="project" value="TreeGrafter"/>
</dbReference>
<keyword evidence="1" id="KW-0547">Nucleotide-binding</keyword>
<dbReference type="Proteomes" id="UP000692954">
    <property type="component" value="Unassembled WGS sequence"/>
</dbReference>
<dbReference type="AlphaFoldDB" id="A0A8S1RQT1"/>
<dbReference type="Pfam" id="PF00493">
    <property type="entry name" value="MCM"/>
    <property type="match status" value="1"/>
</dbReference>
<feature type="domain" description="MCM C-terminal AAA(+) ATPase" evidence="3">
    <location>
        <begin position="62"/>
        <end position="183"/>
    </location>
</feature>
<name>A0A8S1RQT1_9CILI</name>
<evidence type="ECO:0000259" key="3">
    <source>
        <dbReference type="Pfam" id="PF00493"/>
    </source>
</evidence>
<evidence type="ECO:0000256" key="1">
    <source>
        <dbReference type="ARBA" id="ARBA00022741"/>
    </source>
</evidence>
<evidence type="ECO:0000313" key="4">
    <source>
        <dbReference type="EMBL" id="CAD8129640.1"/>
    </source>
</evidence>
<evidence type="ECO:0000256" key="2">
    <source>
        <dbReference type="ARBA" id="ARBA00022840"/>
    </source>
</evidence>
<dbReference type="GO" id="GO:0005634">
    <property type="term" value="C:nucleus"/>
    <property type="evidence" value="ECO:0007669"/>
    <property type="project" value="UniProtKB-SubCell"/>
</dbReference>
<dbReference type="GO" id="GO:0005524">
    <property type="term" value="F:ATP binding"/>
    <property type="evidence" value="ECO:0007669"/>
    <property type="project" value="UniProtKB-KW"/>
</dbReference>